<dbReference type="SUPFAM" id="SSF53067">
    <property type="entry name" value="Actin-like ATPase domain"/>
    <property type="match status" value="1"/>
</dbReference>
<evidence type="ECO:0000259" key="2">
    <source>
        <dbReference type="Pfam" id="PF02543"/>
    </source>
</evidence>
<evidence type="ECO:0000259" key="3">
    <source>
        <dbReference type="Pfam" id="PF16861"/>
    </source>
</evidence>
<dbReference type="InterPro" id="IPR051338">
    <property type="entry name" value="NodU/CmcH_Carbamoyltrnsfr"/>
</dbReference>
<organism evidence="4 5">
    <name type="scientific">Rhodosorus marinus</name>
    <dbReference type="NCBI Taxonomy" id="101924"/>
    <lineage>
        <taxon>Eukaryota</taxon>
        <taxon>Rhodophyta</taxon>
        <taxon>Stylonematophyceae</taxon>
        <taxon>Stylonematales</taxon>
        <taxon>Stylonemataceae</taxon>
        <taxon>Rhodosorus</taxon>
    </lineage>
</organism>
<dbReference type="PANTHER" id="PTHR34847:SF1">
    <property type="entry name" value="NODULATION PROTEIN U"/>
    <property type="match status" value="1"/>
</dbReference>
<dbReference type="InterPro" id="IPR031730">
    <property type="entry name" value="Carbam_trans_C"/>
</dbReference>
<sequence>MFGFVPSFTFVGCAKVRRRIVVCGLSAEEPSKNIVLGLNEYSHDASVAVADGSTGRLLFAASKERITRRKHDAGETGELVAHALESLGLAAQDVKLVVTNNHHFRVLPFEKRLPFAVGIGAYPPSLLQDPIRGKVEKREISHHLAHAWSVLPLCPFEEGLIVVMDGMGEHIREFTSRKRTGHYVCDYDLPKADPFMEFPAEKEPFVGYREAESVYHFDKMNLSRVYKRWTPENSPPELYNHGFENMESLGALYSRVSSHIFGDWNTCGKVMGLAPYADGETADVEKSFNENGQLFNGQLITGDIQIDLEALDQLPAVNDWTNEESRGFYIHLAHKVQQEVEDEVLSFLKELRVRTGAKNLCFAGGVALNSTINGEIIREAGFEKVYIPPYPGDDGISVGCAMYGAFCSSEVGLSSSPRDSTLGSPYLGKLYSELDIRYALEDPEIAPYIVVEEAENQDVIIEKTAGALADGMILGWYQGASEHGPRALGNRSLLADPRDPENMTRLNRDIKRRESFRPFAPSVLAERANEIFELDGLTDNVSPFMSLTAKVRETMREVVPAVTHVDGTARLQTVRKADNDKYYRLIQLFAERTGVPLVLNTSFNVAGEPIVESPTDALRTFLQSPIDGLVIDNSFVLRRPVITGLEEVWSVQISTSIIEIEQRLTYGGLESEIYVSLLDRKVQLLSEIELELVRYLWEEDPEEEHEITVAECRQLMSMEEIPSDDCDRALLSLYRQRIIHFRDVNGDVP</sequence>
<name>A0AAV8UEK0_9RHOD</name>
<proteinExistence type="inferred from homology"/>
<dbReference type="AlphaFoldDB" id="A0AAV8UEK0"/>
<evidence type="ECO:0000313" key="4">
    <source>
        <dbReference type="EMBL" id="KAJ8900905.1"/>
    </source>
</evidence>
<evidence type="ECO:0008006" key="6">
    <source>
        <dbReference type="Google" id="ProtNLM"/>
    </source>
</evidence>
<dbReference type="InterPro" id="IPR038152">
    <property type="entry name" value="Carbam_trans_C_sf"/>
</dbReference>
<dbReference type="CDD" id="cd24033">
    <property type="entry name" value="ASKHA_NBD_NodU_CmcH-like_N"/>
    <property type="match status" value="1"/>
</dbReference>
<dbReference type="EMBL" id="JAMWBK010000013">
    <property type="protein sequence ID" value="KAJ8900905.1"/>
    <property type="molecule type" value="Genomic_DNA"/>
</dbReference>
<feature type="domain" description="Carbamoyltransferase" evidence="2">
    <location>
        <begin position="141"/>
        <end position="402"/>
    </location>
</feature>
<dbReference type="PANTHER" id="PTHR34847">
    <property type="entry name" value="NODULATION PROTEIN U"/>
    <property type="match status" value="1"/>
</dbReference>
<dbReference type="InterPro" id="IPR003696">
    <property type="entry name" value="Carbtransf_dom"/>
</dbReference>
<gene>
    <name evidence="4" type="ORF">NDN08_000204</name>
</gene>
<reference evidence="4 5" key="1">
    <citation type="journal article" date="2023" name="Nat. Commun.">
        <title>Origin of minicircular mitochondrial genomes in red algae.</title>
        <authorList>
            <person name="Lee Y."/>
            <person name="Cho C.H."/>
            <person name="Lee Y.M."/>
            <person name="Park S.I."/>
            <person name="Yang J.H."/>
            <person name="West J.A."/>
            <person name="Bhattacharya D."/>
            <person name="Yoon H.S."/>
        </authorList>
    </citation>
    <scope>NUCLEOTIDE SEQUENCE [LARGE SCALE GENOMIC DNA]</scope>
    <source>
        <strain evidence="4 5">CCMP1338</strain>
        <tissue evidence="4">Whole cell</tissue>
    </source>
</reference>
<keyword evidence="5" id="KW-1185">Reference proteome</keyword>
<evidence type="ECO:0000313" key="5">
    <source>
        <dbReference type="Proteomes" id="UP001157974"/>
    </source>
</evidence>
<dbReference type="Gene3D" id="3.90.870.20">
    <property type="entry name" value="Carbamoyltransferase, C-terminal domain"/>
    <property type="match status" value="1"/>
</dbReference>
<evidence type="ECO:0000256" key="1">
    <source>
        <dbReference type="ARBA" id="ARBA00006129"/>
    </source>
</evidence>
<comment type="similarity">
    <text evidence="1">Belongs to the NodU/CmcH family.</text>
</comment>
<dbReference type="Gene3D" id="3.30.420.40">
    <property type="match status" value="1"/>
</dbReference>
<feature type="domain" description="Carbamoyltransferase C-terminal" evidence="3">
    <location>
        <begin position="466"/>
        <end position="636"/>
    </location>
</feature>
<dbReference type="GO" id="GO:0003824">
    <property type="term" value="F:catalytic activity"/>
    <property type="evidence" value="ECO:0007669"/>
    <property type="project" value="InterPro"/>
</dbReference>
<feature type="domain" description="Carbamoyltransferase" evidence="2">
    <location>
        <begin position="35"/>
        <end position="100"/>
    </location>
</feature>
<dbReference type="Proteomes" id="UP001157974">
    <property type="component" value="Unassembled WGS sequence"/>
</dbReference>
<protein>
    <recommendedName>
        <fullName evidence="6">Carbamoyltransferase</fullName>
    </recommendedName>
</protein>
<dbReference type="Pfam" id="PF16861">
    <property type="entry name" value="Carbam_trans_C"/>
    <property type="match status" value="1"/>
</dbReference>
<accession>A0AAV8UEK0</accession>
<dbReference type="Pfam" id="PF02543">
    <property type="entry name" value="Carbam_trans_N"/>
    <property type="match status" value="2"/>
</dbReference>
<comment type="caution">
    <text evidence="4">The sequence shown here is derived from an EMBL/GenBank/DDBJ whole genome shotgun (WGS) entry which is preliminary data.</text>
</comment>
<dbReference type="InterPro" id="IPR043129">
    <property type="entry name" value="ATPase_NBD"/>
</dbReference>